<feature type="domain" description="ABC transmembrane type-1" evidence="8">
    <location>
        <begin position="96"/>
        <end position="285"/>
    </location>
</feature>
<feature type="transmembrane region" description="Helical" evidence="7">
    <location>
        <begin position="264"/>
        <end position="285"/>
    </location>
</feature>
<evidence type="ECO:0000256" key="2">
    <source>
        <dbReference type="ARBA" id="ARBA00022448"/>
    </source>
</evidence>
<proteinExistence type="inferred from homology"/>
<dbReference type="CDD" id="cd06261">
    <property type="entry name" value="TM_PBP2"/>
    <property type="match status" value="1"/>
</dbReference>
<keyword evidence="4 7" id="KW-0812">Transmembrane</keyword>
<evidence type="ECO:0000256" key="7">
    <source>
        <dbReference type="RuleBase" id="RU363032"/>
    </source>
</evidence>
<comment type="subcellular location">
    <subcellularLocation>
        <location evidence="1 7">Cell membrane</location>
        <topology evidence="1 7">Multi-pass membrane protein</topology>
    </subcellularLocation>
</comment>
<evidence type="ECO:0000259" key="8">
    <source>
        <dbReference type="PROSITE" id="PS50928"/>
    </source>
</evidence>
<feature type="transmembrane region" description="Helical" evidence="7">
    <location>
        <begin position="166"/>
        <end position="185"/>
    </location>
</feature>
<dbReference type="Pfam" id="PF00528">
    <property type="entry name" value="BPD_transp_1"/>
    <property type="match status" value="1"/>
</dbReference>
<dbReference type="EMBL" id="BMHE01000003">
    <property type="protein sequence ID" value="GGI44775.1"/>
    <property type="molecule type" value="Genomic_DNA"/>
</dbReference>
<dbReference type="PANTHER" id="PTHR43744">
    <property type="entry name" value="ABC TRANSPORTER PERMEASE PROTEIN MG189-RELATED-RELATED"/>
    <property type="match status" value="1"/>
</dbReference>
<evidence type="ECO:0000256" key="5">
    <source>
        <dbReference type="ARBA" id="ARBA00022989"/>
    </source>
</evidence>
<dbReference type="PROSITE" id="PS50928">
    <property type="entry name" value="ABC_TM1"/>
    <property type="match status" value="1"/>
</dbReference>
<keyword evidence="3" id="KW-1003">Cell membrane</keyword>
<evidence type="ECO:0000313" key="10">
    <source>
        <dbReference type="Proteomes" id="UP000615455"/>
    </source>
</evidence>
<comment type="similarity">
    <text evidence="7">Belongs to the binding-protein-dependent transport system permease family.</text>
</comment>
<name>A0ABQ2BPV9_9BACL</name>
<keyword evidence="2 7" id="KW-0813">Transport</keyword>
<dbReference type="InterPro" id="IPR035906">
    <property type="entry name" value="MetI-like_sf"/>
</dbReference>
<keyword evidence="6 7" id="KW-0472">Membrane</keyword>
<gene>
    <name evidence="9" type="ORF">GCM10008018_08780</name>
</gene>
<organism evidence="9 10">
    <name type="scientific">Paenibacillus marchantiophytorum</name>
    <dbReference type="NCBI Taxonomy" id="1619310"/>
    <lineage>
        <taxon>Bacteria</taxon>
        <taxon>Bacillati</taxon>
        <taxon>Bacillota</taxon>
        <taxon>Bacilli</taxon>
        <taxon>Bacillales</taxon>
        <taxon>Paenibacillaceae</taxon>
        <taxon>Paenibacillus</taxon>
    </lineage>
</organism>
<keyword evidence="10" id="KW-1185">Reference proteome</keyword>
<feature type="transmembrane region" description="Helical" evidence="7">
    <location>
        <begin position="31"/>
        <end position="53"/>
    </location>
</feature>
<evidence type="ECO:0000256" key="1">
    <source>
        <dbReference type="ARBA" id="ARBA00004651"/>
    </source>
</evidence>
<keyword evidence="5 7" id="KW-1133">Transmembrane helix</keyword>
<evidence type="ECO:0000313" key="9">
    <source>
        <dbReference type="EMBL" id="GGI44775.1"/>
    </source>
</evidence>
<feature type="transmembrane region" description="Helical" evidence="7">
    <location>
        <begin position="102"/>
        <end position="121"/>
    </location>
</feature>
<evidence type="ECO:0000256" key="3">
    <source>
        <dbReference type="ARBA" id="ARBA00022475"/>
    </source>
</evidence>
<dbReference type="SUPFAM" id="SSF161098">
    <property type="entry name" value="MetI-like"/>
    <property type="match status" value="1"/>
</dbReference>
<dbReference type="PANTHER" id="PTHR43744:SF12">
    <property type="entry name" value="ABC TRANSPORTER PERMEASE PROTEIN MG189-RELATED"/>
    <property type="match status" value="1"/>
</dbReference>
<comment type="caution">
    <text evidence="9">The sequence shown here is derived from an EMBL/GenBank/DDBJ whole genome shotgun (WGS) entry which is preliminary data.</text>
</comment>
<dbReference type="Proteomes" id="UP000615455">
    <property type="component" value="Unassembled WGS sequence"/>
</dbReference>
<reference evidence="10" key="1">
    <citation type="journal article" date="2019" name="Int. J. Syst. Evol. Microbiol.">
        <title>The Global Catalogue of Microorganisms (GCM) 10K type strain sequencing project: providing services to taxonomists for standard genome sequencing and annotation.</title>
        <authorList>
            <consortium name="The Broad Institute Genomics Platform"/>
            <consortium name="The Broad Institute Genome Sequencing Center for Infectious Disease"/>
            <person name="Wu L."/>
            <person name="Ma J."/>
        </authorList>
    </citation>
    <scope>NUCLEOTIDE SEQUENCE [LARGE SCALE GENOMIC DNA]</scope>
    <source>
        <strain evidence="10">CGMCC 1.15043</strain>
    </source>
</reference>
<feature type="transmembrane region" description="Helical" evidence="7">
    <location>
        <begin position="206"/>
        <end position="231"/>
    </location>
</feature>
<protein>
    <submittedName>
        <fullName evidence="9">Sugar ABC transporter permease</fullName>
    </submittedName>
</protein>
<dbReference type="Gene3D" id="1.10.3720.10">
    <property type="entry name" value="MetI-like"/>
    <property type="match status" value="1"/>
</dbReference>
<evidence type="ECO:0000256" key="6">
    <source>
        <dbReference type="ARBA" id="ARBA00023136"/>
    </source>
</evidence>
<accession>A0ABQ2BPV9</accession>
<feature type="transmembrane region" description="Helical" evidence="7">
    <location>
        <begin position="133"/>
        <end position="154"/>
    </location>
</feature>
<sequence length="300" mass="34399">MQTQSQTQSNTRINTIHNSIIIRNRTRRNKLIKSVMTLLMLGFAVMMVFPFLWTLSSSFKNTADIFEIPIRIIPKKFDWSNYKKVWTGSAPFYVFYLNSVKITFLQVLGSLVTSSLAGFAFAKLRFKYKDTIFLAYLATMIIPAQVLFVPRFILFDRLHLVNTHEAIILPGMFTVLGTFLMRQFFSTLPNELFESSKIDGAGYWRMFWQISVPLVKPAIVTLLILTFTWHWNEYENPLILLRDRDLFTIPLGLTSYTDENGTDYPLIMAASVSAFAPLVIIVAICQRWFVEGIAGTGIKG</sequence>
<evidence type="ECO:0000256" key="4">
    <source>
        <dbReference type="ARBA" id="ARBA00022692"/>
    </source>
</evidence>
<dbReference type="RefSeq" id="WP_189008131.1">
    <property type="nucleotide sequence ID" value="NZ_BMHE01000003.1"/>
</dbReference>
<dbReference type="InterPro" id="IPR000515">
    <property type="entry name" value="MetI-like"/>
</dbReference>